<evidence type="ECO:0000256" key="2">
    <source>
        <dbReference type="ARBA" id="ARBA00022525"/>
    </source>
</evidence>
<feature type="domain" description="Single" evidence="4">
    <location>
        <begin position="37"/>
        <end position="103"/>
    </location>
</feature>
<dbReference type="Pfam" id="PF15430">
    <property type="entry name" value="SVWC"/>
    <property type="match status" value="1"/>
</dbReference>
<evidence type="ECO:0000313" key="6">
    <source>
        <dbReference type="RefSeq" id="XP_026493912.1"/>
    </source>
</evidence>
<dbReference type="SMART" id="SM01318">
    <property type="entry name" value="SVWC"/>
    <property type="match status" value="1"/>
</dbReference>
<dbReference type="RefSeq" id="XP_026493912.1">
    <property type="nucleotide sequence ID" value="XM_026638127.2"/>
</dbReference>
<name>A0A8B8ICC0_VANTA</name>
<evidence type="ECO:0000259" key="4">
    <source>
        <dbReference type="SMART" id="SM01318"/>
    </source>
</evidence>
<accession>A0A8B8ICC0</accession>
<evidence type="ECO:0000256" key="3">
    <source>
        <dbReference type="SAM" id="SignalP"/>
    </source>
</evidence>
<keyword evidence="5" id="KW-1185">Reference proteome</keyword>
<dbReference type="OMA" id="CYRIECS"/>
<dbReference type="GeneID" id="113399093"/>
<protein>
    <submittedName>
        <fullName evidence="6">Uncharacterized protein LOC113399093</fullName>
    </submittedName>
</protein>
<feature type="signal peptide" evidence="3">
    <location>
        <begin position="1"/>
        <end position="17"/>
    </location>
</feature>
<dbReference type="AlphaFoldDB" id="A0A8B8ICC0"/>
<dbReference type="InterPro" id="IPR053308">
    <property type="entry name" value="Vago-like"/>
</dbReference>
<dbReference type="InterPro" id="IPR029277">
    <property type="entry name" value="SVWC_dom"/>
</dbReference>
<keyword evidence="3" id="KW-0732">Signal</keyword>
<reference evidence="6" key="1">
    <citation type="submission" date="2025-08" db="UniProtKB">
        <authorList>
            <consortium name="RefSeq"/>
        </authorList>
    </citation>
    <scope>IDENTIFICATION</scope>
    <source>
        <tissue evidence="6">Whole body</tissue>
    </source>
</reference>
<gene>
    <name evidence="6" type="primary">LOC113399093</name>
</gene>
<dbReference type="GO" id="GO:0005576">
    <property type="term" value="C:extracellular region"/>
    <property type="evidence" value="ECO:0007669"/>
    <property type="project" value="UniProtKB-SubCell"/>
</dbReference>
<keyword evidence="2" id="KW-0964">Secreted</keyword>
<feature type="chain" id="PRO_5034241924" evidence="3">
    <location>
        <begin position="18"/>
        <end position="110"/>
    </location>
</feature>
<dbReference type="PANTHER" id="PTHR39957">
    <property type="entry name" value="AT09846P1-RELATED"/>
    <property type="match status" value="1"/>
</dbReference>
<proteinExistence type="predicted"/>
<dbReference type="OrthoDB" id="6761907at2759"/>
<evidence type="ECO:0000256" key="1">
    <source>
        <dbReference type="ARBA" id="ARBA00004613"/>
    </source>
</evidence>
<dbReference type="PANTHER" id="PTHR39957:SF1">
    <property type="entry name" value="AT09846P1-RELATED"/>
    <property type="match status" value="1"/>
</dbReference>
<sequence>MVSRIVCLMMIIGLTCGATWMGRLPMKPRQHAHKTGCFIKEIDDVIPFGEIVSPVGICYRIECLKHRLEYASCDVVSADSSNCYITDEDLSRPYPSCCPQINCEEDNYLI</sequence>
<dbReference type="Proteomes" id="UP001652626">
    <property type="component" value="Chromosome 15"/>
</dbReference>
<evidence type="ECO:0000313" key="5">
    <source>
        <dbReference type="Proteomes" id="UP001652626"/>
    </source>
</evidence>
<organism evidence="5 6">
    <name type="scientific">Vanessa tameamea</name>
    <name type="common">Kamehameha butterfly</name>
    <dbReference type="NCBI Taxonomy" id="334116"/>
    <lineage>
        <taxon>Eukaryota</taxon>
        <taxon>Metazoa</taxon>
        <taxon>Ecdysozoa</taxon>
        <taxon>Arthropoda</taxon>
        <taxon>Hexapoda</taxon>
        <taxon>Insecta</taxon>
        <taxon>Pterygota</taxon>
        <taxon>Neoptera</taxon>
        <taxon>Endopterygota</taxon>
        <taxon>Lepidoptera</taxon>
        <taxon>Glossata</taxon>
        <taxon>Ditrysia</taxon>
        <taxon>Papilionoidea</taxon>
        <taxon>Nymphalidae</taxon>
        <taxon>Nymphalinae</taxon>
        <taxon>Vanessa</taxon>
    </lineage>
</organism>
<comment type="subcellular location">
    <subcellularLocation>
        <location evidence="1">Secreted</location>
    </subcellularLocation>
</comment>